<dbReference type="Gene3D" id="3.40.30.10">
    <property type="entry name" value="Glutaredoxin"/>
    <property type="match status" value="1"/>
</dbReference>
<dbReference type="Proteomes" id="UP000053831">
    <property type="component" value="Unassembled WGS sequence"/>
</dbReference>
<dbReference type="Pfam" id="PF00789">
    <property type="entry name" value="UBX"/>
    <property type="match status" value="1"/>
</dbReference>
<dbReference type="SMART" id="SM00594">
    <property type="entry name" value="UAS"/>
    <property type="match status" value="1"/>
</dbReference>
<evidence type="ECO:0000313" key="4">
    <source>
        <dbReference type="Proteomes" id="UP000053831"/>
    </source>
</evidence>
<protein>
    <submittedName>
        <fullName evidence="3">UBX domain-containing protein 5</fullName>
    </submittedName>
</protein>
<dbReference type="AlphaFoldDB" id="A0A0M9VV99"/>
<dbReference type="InterPro" id="IPR029071">
    <property type="entry name" value="Ubiquitin-like_domsf"/>
</dbReference>
<gene>
    <name evidence="3" type="ORF">ESCO_004454</name>
</gene>
<dbReference type="SUPFAM" id="SSF52833">
    <property type="entry name" value="Thioredoxin-like"/>
    <property type="match status" value="1"/>
</dbReference>
<feature type="compositionally biased region" description="Low complexity" evidence="1">
    <location>
        <begin position="90"/>
        <end position="107"/>
    </location>
</feature>
<proteinExistence type="predicted"/>
<dbReference type="InterPro" id="IPR009060">
    <property type="entry name" value="UBA-like_sf"/>
</dbReference>
<dbReference type="Pfam" id="PF14555">
    <property type="entry name" value="UBA_4"/>
    <property type="match status" value="1"/>
</dbReference>
<evidence type="ECO:0000259" key="2">
    <source>
        <dbReference type="PROSITE" id="PS50033"/>
    </source>
</evidence>
<keyword evidence="4" id="KW-1185">Reference proteome</keyword>
<dbReference type="InterPro" id="IPR006577">
    <property type="entry name" value="UAS"/>
</dbReference>
<dbReference type="PANTHER" id="PTHR23322:SF6">
    <property type="entry name" value="UBX DOMAIN-CONTAINING PROTEIN 7"/>
    <property type="match status" value="1"/>
</dbReference>
<dbReference type="SUPFAM" id="SSF54236">
    <property type="entry name" value="Ubiquitin-like"/>
    <property type="match status" value="1"/>
</dbReference>
<accession>A0A0M9VV99</accession>
<name>A0A0M9VV99_ESCWE</name>
<dbReference type="CDD" id="cd02958">
    <property type="entry name" value="UAS"/>
    <property type="match status" value="1"/>
</dbReference>
<evidence type="ECO:0000256" key="1">
    <source>
        <dbReference type="SAM" id="MobiDB-lite"/>
    </source>
</evidence>
<dbReference type="GO" id="GO:0043130">
    <property type="term" value="F:ubiquitin binding"/>
    <property type="evidence" value="ECO:0007669"/>
    <property type="project" value="TreeGrafter"/>
</dbReference>
<feature type="compositionally biased region" description="Acidic residues" evidence="1">
    <location>
        <begin position="74"/>
        <end position="88"/>
    </location>
</feature>
<dbReference type="GO" id="GO:0005634">
    <property type="term" value="C:nucleus"/>
    <property type="evidence" value="ECO:0007669"/>
    <property type="project" value="TreeGrafter"/>
</dbReference>
<dbReference type="SUPFAM" id="SSF46934">
    <property type="entry name" value="UBA-like"/>
    <property type="match status" value="1"/>
</dbReference>
<sequence length="539" mass="59212">MEESISLFMAITGAGRSVARGFLEITGDNFERAIELYFENPDLVGAGITHAPPARSGSNAGRQDASGVIHISSDDEDDNDMQFDDDLEISNSNRNRNSNNNNSSNSNGFDDGDDDDANERAAAVQAAAIAQEEADAAMAQRLQEEMYRDSGSGSHDVRAPIARTTETLVAPDPAWGMTGGLETSFLEHMRGGRRQPPSRGTGPFAQRIWTDGGSTSRAVGPAENGVHARRLEDLFRPPYGLMARLGWDEAREVGKEKKRWIMVNLQDMNDFNCQTLNRDIWKDQAVQELVEENFVFLQYDKDYPDSQEYVTFYFPNRGHENPDNYPHVSIVDPRTGEQVKVWSGRPFPGAREFHAELAEFLDRYSLAANSKNPVAKVAARKPAATVDVDRMTEDEMLEMALKNSLAGPSGGASSGVATPSIADPDALTRLRGDGPEAAGAFARISSTSPHAEPANDPATTTRIQFRHPSGRIIRRFGLRDSVRRAYEWLKAEPLEGKQGLVFELKKMPQGEDLIGSLDETIESAGLKQGTVMIEFITEG</sequence>
<feature type="domain" description="UBX" evidence="2">
    <location>
        <begin position="456"/>
        <end position="534"/>
    </location>
</feature>
<dbReference type="PROSITE" id="PS50033">
    <property type="entry name" value="UBX"/>
    <property type="match status" value="1"/>
</dbReference>
<dbReference type="EMBL" id="LGSR01000013">
    <property type="protein sequence ID" value="KOS20775.1"/>
    <property type="molecule type" value="Genomic_DNA"/>
</dbReference>
<dbReference type="Gene3D" id="1.10.8.10">
    <property type="entry name" value="DNA helicase RuvA subunit, C-terminal domain"/>
    <property type="match status" value="1"/>
</dbReference>
<evidence type="ECO:0000313" key="3">
    <source>
        <dbReference type="EMBL" id="KOS20775.1"/>
    </source>
</evidence>
<dbReference type="InterPro" id="IPR036249">
    <property type="entry name" value="Thioredoxin-like_sf"/>
</dbReference>
<dbReference type="InterPro" id="IPR050730">
    <property type="entry name" value="UBX_domain-protein"/>
</dbReference>
<dbReference type="GO" id="GO:0043161">
    <property type="term" value="P:proteasome-mediated ubiquitin-dependent protein catabolic process"/>
    <property type="evidence" value="ECO:0007669"/>
    <property type="project" value="TreeGrafter"/>
</dbReference>
<dbReference type="InterPro" id="IPR001012">
    <property type="entry name" value="UBX_dom"/>
</dbReference>
<reference evidence="3 4" key="1">
    <citation type="submission" date="2015-07" db="EMBL/GenBank/DDBJ databases">
        <title>The genome of the fungus Escovopsis weberi, a specialized disease agent of ant agriculture.</title>
        <authorList>
            <person name="de Man T.J."/>
            <person name="Stajich J.E."/>
            <person name="Kubicek C.P."/>
            <person name="Chenthamara K."/>
            <person name="Atanasova L."/>
            <person name="Druzhinina I.S."/>
            <person name="Birnbaum S."/>
            <person name="Barribeau S.M."/>
            <person name="Teiling C."/>
            <person name="Suen G."/>
            <person name="Currie C."/>
            <person name="Gerardo N.M."/>
        </authorList>
    </citation>
    <scope>NUCLEOTIDE SEQUENCE [LARGE SCALE GENOMIC DNA]</scope>
</reference>
<comment type="caution">
    <text evidence="3">The sequence shown here is derived from an EMBL/GenBank/DDBJ whole genome shotgun (WGS) entry which is preliminary data.</text>
</comment>
<organism evidence="3 4">
    <name type="scientific">Escovopsis weberi</name>
    <dbReference type="NCBI Taxonomy" id="150374"/>
    <lineage>
        <taxon>Eukaryota</taxon>
        <taxon>Fungi</taxon>
        <taxon>Dikarya</taxon>
        <taxon>Ascomycota</taxon>
        <taxon>Pezizomycotina</taxon>
        <taxon>Sordariomycetes</taxon>
        <taxon>Hypocreomycetidae</taxon>
        <taxon>Hypocreales</taxon>
        <taxon>Hypocreaceae</taxon>
        <taxon>Escovopsis</taxon>
    </lineage>
</organism>
<dbReference type="Pfam" id="PF13899">
    <property type="entry name" value="Thioredoxin_7"/>
    <property type="match status" value="1"/>
</dbReference>
<feature type="region of interest" description="Disordered" evidence="1">
    <location>
        <begin position="70"/>
        <end position="116"/>
    </location>
</feature>
<dbReference type="OrthoDB" id="270602at2759"/>
<dbReference type="PANTHER" id="PTHR23322">
    <property type="entry name" value="FAS-ASSOCIATED PROTEIN"/>
    <property type="match status" value="1"/>
</dbReference>
<dbReference type="STRING" id="150374.A0A0M9VV99"/>
<feature type="region of interest" description="Disordered" evidence="1">
    <location>
        <begin position="405"/>
        <end position="433"/>
    </location>
</feature>
<dbReference type="Gene3D" id="3.10.20.90">
    <property type="entry name" value="Phosphatidylinositol 3-kinase Catalytic Subunit, Chain A, domain 1"/>
    <property type="match status" value="1"/>
</dbReference>